<evidence type="ECO:0000313" key="3">
    <source>
        <dbReference type="Proteomes" id="UP001521150"/>
    </source>
</evidence>
<protein>
    <recommendedName>
        <fullName evidence="4">Chagasin family peptidase inhibitor I42</fullName>
    </recommendedName>
</protein>
<sequence>MIAVFAATIAAVGSLTTAASATPGSGMSITVISQQSVGETNFVVAEVTLQPGGTTGWHYYDTPVVLQVLFRLPKCDRG</sequence>
<feature type="chain" id="PRO_5045994597" description="Chagasin family peptidase inhibitor I42" evidence="1">
    <location>
        <begin position="22"/>
        <end position="78"/>
    </location>
</feature>
<reference evidence="2 3" key="1">
    <citation type="submission" date="2021-12" db="EMBL/GenBank/DDBJ databases">
        <title>Genome sequence of Kibdelosporangium philippinense ATCC 49844.</title>
        <authorList>
            <person name="Fedorov E.A."/>
            <person name="Omeragic M."/>
            <person name="Shalygina K.F."/>
            <person name="Maclea K.S."/>
        </authorList>
    </citation>
    <scope>NUCLEOTIDE SEQUENCE [LARGE SCALE GENOMIC DNA]</scope>
    <source>
        <strain evidence="2 3">ATCC 49844</strain>
    </source>
</reference>
<evidence type="ECO:0000256" key="1">
    <source>
        <dbReference type="SAM" id="SignalP"/>
    </source>
</evidence>
<comment type="caution">
    <text evidence="2">The sequence shown here is derived from an EMBL/GenBank/DDBJ whole genome shotgun (WGS) entry which is preliminary data.</text>
</comment>
<evidence type="ECO:0008006" key="4">
    <source>
        <dbReference type="Google" id="ProtNLM"/>
    </source>
</evidence>
<organism evidence="2 3">
    <name type="scientific">Kibdelosporangium philippinense</name>
    <dbReference type="NCBI Taxonomy" id="211113"/>
    <lineage>
        <taxon>Bacteria</taxon>
        <taxon>Bacillati</taxon>
        <taxon>Actinomycetota</taxon>
        <taxon>Actinomycetes</taxon>
        <taxon>Pseudonocardiales</taxon>
        <taxon>Pseudonocardiaceae</taxon>
        <taxon>Kibdelosporangium</taxon>
    </lineage>
</organism>
<accession>A0ABS8ZRA0</accession>
<dbReference type="EMBL" id="JAJVCN010000004">
    <property type="protein sequence ID" value="MCE7010132.1"/>
    <property type="molecule type" value="Genomic_DNA"/>
</dbReference>
<keyword evidence="3" id="KW-1185">Reference proteome</keyword>
<feature type="signal peptide" evidence="1">
    <location>
        <begin position="1"/>
        <end position="21"/>
    </location>
</feature>
<name>A0ABS8ZRA0_9PSEU</name>
<dbReference type="SUPFAM" id="SSF51182">
    <property type="entry name" value="RmlC-like cupins"/>
    <property type="match status" value="1"/>
</dbReference>
<dbReference type="Proteomes" id="UP001521150">
    <property type="component" value="Unassembled WGS sequence"/>
</dbReference>
<proteinExistence type="predicted"/>
<dbReference type="InterPro" id="IPR011051">
    <property type="entry name" value="RmlC_Cupin_sf"/>
</dbReference>
<evidence type="ECO:0000313" key="2">
    <source>
        <dbReference type="EMBL" id="MCE7010132.1"/>
    </source>
</evidence>
<keyword evidence="1" id="KW-0732">Signal</keyword>
<gene>
    <name evidence="2" type="ORF">LWC34_46125</name>
</gene>
<dbReference type="RefSeq" id="WP_233731586.1">
    <property type="nucleotide sequence ID" value="NZ_JAJVCN010000004.1"/>
</dbReference>